<name>A0AAV4LA02_9BACL</name>
<dbReference type="NCBIfam" id="TIGR01222">
    <property type="entry name" value="minC"/>
    <property type="match status" value="1"/>
</dbReference>
<dbReference type="Proteomes" id="UP001057291">
    <property type="component" value="Unassembled WGS sequence"/>
</dbReference>
<evidence type="ECO:0000313" key="9">
    <source>
        <dbReference type="EMBL" id="GIM44600.1"/>
    </source>
</evidence>
<comment type="subunit">
    <text evidence="5 6">Interacts with MinD and FtsZ.</text>
</comment>
<protein>
    <recommendedName>
        <fullName evidence="6">Probable septum site-determining protein MinC</fullName>
    </recommendedName>
</protein>
<dbReference type="AlphaFoldDB" id="A0AAV4LA02"/>
<evidence type="ECO:0000256" key="1">
    <source>
        <dbReference type="ARBA" id="ARBA00006291"/>
    </source>
</evidence>
<feature type="domain" description="Septum site-determining protein MinC N-terminal" evidence="8">
    <location>
        <begin position="17"/>
        <end position="93"/>
    </location>
</feature>
<dbReference type="Pfam" id="PF03775">
    <property type="entry name" value="MinC_C"/>
    <property type="match status" value="1"/>
</dbReference>
<proteinExistence type="inferred from homology"/>
<dbReference type="SUPFAM" id="SSF63848">
    <property type="entry name" value="Cell-division inhibitor MinC, C-terminal domain"/>
    <property type="match status" value="1"/>
</dbReference>
<evidence type="ECO:0000256" key="6">
    <source>
        <dbReference type="HAMAP-Rule" id="MF_00267"/>
    </source>
</evidence>
<feature type="domain" description="Septum formation inhibitor MinC C-terminal" evidence="7">
    <location>
        <begin position="112"/>
        <end position="214"/>
    </location>
</feature>
<reference evidence="9" key="1">
    <citation type="journal article" date="2023" name="Int. J. Syst. Evol. Microbiol.">
        <title>Collibacillus ludicampi gen. nov., sp. nov., a new soil bacterium of the family Alicyclobacillaceae.</title>
        <authorList>
            <person name="Jojima T."/>
            <person name="Ioku Y."/>
            <person name="Fukuta Y."/>
            <person name="Shirasaka N."/>
            <person name="Matsumura Y."/>
            <person name="Mori M."/>
        </authorList>
    </citation>
    <scope>NUCLEOTIDE SEQUENCE</scope>
    <source>
        <strain evidence="9">TP075</strain>
    </source>
</reference>
<dbReference type="InterPro" id="IPR016098">
    <property type="entry name" value="CAP/MinC_C"/>
</dbReference>
<dbReference type="Gene3D" id="2.160.20.70">
    <property type="match status" value="1"/>
</dbReference>
<evidence type="ECO:0000256" key="4">
    <source>
        <dbReference type="ARBA" id="ARBA00023306"/>
    </source>
</evidence>
<dbReference type="RefSeq" id="WP_282197871.1">
    <property type="nucleotide sequence ID" value="NZ_BOQE01000001.1"/>
</dbReference>
<dbReference type="GO" id="GO:1901891">
    <property type="term" value="P:regulation of cell septum assembly"/>
    <property type="evidence" value="ECO:0007669"/>
    <property type="project" value="InterPro"/>
</dbReference>
<dbReference type="GO" id="GO:0000902">
    <property type="term" value="P:cell morphogenesis"/>
    <property type="evidence" value="ECO:0007669"/>
    <property type="project" value="InterPro"/>
</dbReference>
<dbReference type="EMBL" id="BOQE01000001">
    <property type="protein sequence ID" value="GIM44600.1"/>
    <property type="molecule type" value="Genomic_DNA"/>
</dbReference>
<sequence>MGNRMVWELPPTMKPPVTIKGIRDGLVFILHDQCPFEDILHDLERKIAGSHGQFLVGPLIRVTVLTGKRELTPEQKESVRKVLSARGNLIIQAFHSSHEKHFYEMEESPPLIYRGTVRSGQVVSHQGDIVVIGDVNPGGLVMATGNVYIMGTLRGVAHAGCTGDENAIIAAVYFQPSQLRIGRVISRAPDTEDRSAYEATEMEFAYLKEGQMAVEKMQYLHMIRTRD</sequence>
<evidence type="ECO:0000256" key="5">
    <source>
        <dbReference type="ARBA" id="ARBA00046874"/>
    </source>
</evidence>
<dbReference type="InterPro" id="IPR055219">
    <property type="entry name" value="MinC_N_1"/>
</dbReference>
<dbReference type="HAMAP" id="MF_00267">
    <property type="entry name" value="MinC"/>
    <property type="match status" value="1"/>
</dbReference>
<comment type="caution">
    <text evidence="9">The sequence shown here is derived from an EMBL/GenBank/DDBJ whole genome shotgun (WGS) entry which is preliminary data.</text>
</comment>
<organism evidence="9 10">
    <name type="scientific">Collibacillus ludicampi</name>
    <dbReference type="NCBI Taxonomy" id="2771369"/>
    <lineage>
        <taxon>Bacteria</taxon>
        <taxon>Bacillati</taxon>
        <taxon>Bacillota</taxon>
        <taxon>Bacilli</taxon>
        <taxon>Bacillales</taxon>
        <taxon>Alicyclobacillaceae</taxon>
        <taxon>Collibacillus</taxon>
    </lineage>
</organism>
<dbReference type="Pfam" id="PF22642">
    <property type="entry name" value="MinC_N_1"/>
    <property type="match status" value="1"/>
</dbReference>
<evidence type="ECO:0000259" key="7">
    <source>
        <dbReference type="Pfam" id="PF03775"/>
    </source>
</evidence>
<dbReference type="GO" id="GO:0000917">
    <property type="term" value="P:division septum assembly"/>
    <property type="evidence" value="ECO:0007669"/>
    <property type="project" value="UniProtKB-KW"/>
</dbReference>
<keyword evidence="2 6" id="KW-0132">Cell division</keyword>
<dbReference type="InterPro" id="IPR036145">
    <property type="entry name" value="MinC_C_sf"/>
</dbReference>
<evidence type="ECO:0000259" key="8">
    <source>
        <dbReference type="Pfam" id="PF22642"/>
    </source>
</evidence>
<dbReference type="Gene3D" id="3.30.160.540">
    <property type="match status" value="1"/>
</dbReference>
<evidence type="ECO:0000256" key="2">
    <source>
        <dbReference type="ARBA" id="ARBA00022618"/>
    </source>
</evidence>
<comment type="function">
    <text evidence="6">Cell division inhibitor that blocks the formation of polar Z ring septums. Rapidly oscillates between the poles of the cell to destabilize FtsZ filaments that have formed before they mature into polar Z rings. Prevents FtsZ polymerization.</text>
</comment>
<evidence type="ECO:0000313" key="10">
    <source>
        <dbReference type="Proteomes" id="UP001057291"/>
    </source>
</evidence>
<keyword evidence="3 6" id="KW-0717">Septation</keyword>
<dbReference type="PANTHER" id="PTHR34108">
    <property type="entry name" value="SEPTUM SITE-DETERMINING PROTEIN MINC"/>
    <property type="match status" value="1"/>
</dbReference>
<dbReference type="InterPro" id="IPR013033">
    <property type="entry name" value="MinC"/>
</dbReference>
<comment type="similarity">
    <text evidence="1 6">Belongs to the MinC family.</text>
</comment>
<evidence type="ECO:0000256" key="3">
    <source>
        <dbReference type="ARBA" id="ARBA00023210"/>
    </source>
</evidence>
<dbReference type="InterPro" id="IPR005526">
    <property type="entry name" value="Septum_form_inhib_MinC_C"/>
</dbReference>
<keyword evidence="4 6" id="KW-0131">Cell cycle</keyword>
<dbReference type="PANTHER" id="PTHR34108:SF1">
    <property type="entry name" value="SEPTUM SITE-DETERMINING PROTEIN MINC"/>
    <property type="match status" value="1"/>
</dbReference>
<gene>
    <name evidence="6 9" type="primary">minC</name>
    <name evidence="9" type="ORF">DNHGIG_01490</name>
</gene>
<accession>A0AAV4LA02</accession>
<keyword evidence="10" id="KW-1185">Reference proteome</keyword>